<dbReference type="KEGG" id="msaa:QYS49_23715"/>
<sequence>MILVGNAVITDDIKDKNFVCNIEKCKGACCVEGDLGAPLTDEELPIMKEIYPKVKPYLSAEGIKAIEEQGEYIEDWEGDYSTTTINEKECAYAIYDDKGILKCGIEQAHNDGKIDFLKPISCHLYPIRITKYDEYDALNYDRWEICNPACDFGEKLGVPLYKFLKDALIRNYSKEWYEELVKEIEPGNSES</sequence>
<dbReference type="Proteomes" id="UP001230496">
    <property type="component" value="Chromosome"/>
</dbReference>
<dbReference type="Pfam" id="PF11307">
    <property type="entry name" value="DUF3109"/>
    <property type="match status" value="1"/>
</dbReference>
<organism evidence="2 3">
    <name type="scientific">Marivirga salinarum</name>
    <dbReference type="NCBI Taxonomy" id="3059078"/>
    <lineage>
        <taxon>Bacteria</taxon>
        <taxon>Pseudomonadati</taxon>
        <taxon>Bacteroidota</taxon>
        <taxon>Cytophagia</taxon>
        <taxon>Cytophagales</taxon>
        <taxon>Marivirgaceae</taxon>
        <taxon>Marivirga</taxon>
    </lineage>
</organism>
<reference evidence="2 3" key="1">
    <citation type="submission" date="2023-08" db="EMBL/GenBank/DDBJ databases">
        <title>Comparative genomics and taxonomic characterization of three novel marine species of genus Marivirga.</title>
        <authorList>
            <person name="Muhammad N."/>
            <person name="Kim S.-G."/>
        </authorList>
    </citation>
    <scope>NUCLEOTIDE SEQUENCE [LARGE SCALE GENOMIC DNA]</scope>
    <source>
        <strain evidence="2 3">BDSF4-3</strain>
    </source>
</reference>
<comment type="similarity">
    <text evidence="1">Belongs to the Rv0495c family.</text>
</comment>
<proteinExistence type="inferred from homology"/>
<name>A0AA49GD74_9BACT</name>
<evidence type="ECO:0000313" key="3">
    <source>
        <dbReference type="Proteomes" id="UP001230496"/>
    </source>
</evidence>
<dbReference type="InterPro" id="IPR021458">
    <property type="entry name" value="Rv0495c"/>
</dbReference>
<dbReference type="AlphaFoldDB" id="A0AA49GD74"/>
<evidence type="ECO:0000256" key="1">
    <source>
        <dbReference type="ARBA" id="ARBA00093770"/>
    </source>
</evidence>
<gene>
    <name evidence="2" type="ORF">QYS49_23715</name>
</gene>
<accession>A0AA49GD74</accession>
<dbReference type="RefSeq" id="WP_308347341.1">
    <property type="nucleotide sequence ID" value="NZ_CP129971.1"/>
</dbReference>
<dbReference type="EMBL" id="CP129971">
    <property type="protein sequence ID" value="WKK74681.2"/>
    <property type="molecule type" value="Genomic_DNA"/>
</dbReference>
<protein>
    <submittedName>
        <fullName evidence="2">DUF3109 family protein</fullName>
    </submittedName>
</protein>
<evidence type="ECO:0000313" key="2">
    <source>
        <dbReference type="EMBL" id="WKK74681.2"/>
    </source>
</evidence>
<keyword evidence="3" id="KW-1185">Reference proteome</keyword>